<evidence type="ECO:0000259" key="1">
    <source>
        <dbReference type="Pfam" id="PF00534"/>
    </source>
</evidence>
<accession>A0A3G2L1K8</accession>
<protein>
    <submittedName>
        <fullName evidence="3">Glycosyltransferase family 1 protein</fullName>
    </submittedName>
</protein>
<dbReference type="SUPFAM" id="SSF53756">
    <property type="entry name" value="UDP-Glycosyltransferase/glycogen phosphorylase"/>
    <property type="match status" value="1"/>
</dbReference>
<dbReference type="OrthoDB" id="1522162at2"/>
<dbReference type="CDD" id="cd03801">
    <property type="entry name" value="GT4_PimA-like"/>
    <property type="match status" value="1"/>
</dbReference>
<evidence type="ECO:0000313" key="4">
    <source>
        <dbReference type="Proteomes" id="UP000276309"/>
    </source>
</evidence>
<dbReference type="PANTHER" id="PTHR45947:SF3">
    <property type="entry name" value="SULFOQUINOVOSYL TRANSFERASE SQD2"/>
    <property type="match status" value="1"/>
</dbReference>
<dbReference type="AlphaFoldDB" id="A0A3G2L1K8"/>
<dbReference type="GO" id="GO:0016757">
    <property type="term" value="F:glycosyltransferase activity"/>
    <property type="evidence" value="ECO:0007669"/>
    <property type="project" value="InterPro"/>
</dbReference>
<keyword evidence="4" id="KW-1185">Reference proteome</keyword>
<dbReference type="RefSeq" id="WP_121847149.1">
    <property type="nucleotide sequence ID" value="NZ_CP032050.1"/>
</dbReference>
<organism evidence="3 4">
    <name type="scientific">Euzebyella marina</name>
    <dbReference type="NCBI Taxonomy" id="1761453"/>
    <lineage>
        <taxon>Bacteria</taxon>
        <taxon>Pseudomonadati</taxon>
        <taxon>Bacteroidota</taxon>
        <taxon>Flavobacteriia</taxon>
        <taxon>Flavobacteriales</taxon>
        <taxon>Flavobacteriaceae</taxon>
        <taxon>Euzebyella</taxon>
    </lineage>
</organism>
<dbReference type="InterPro" id="IPR001296">
    <property type="entry name" value="Glyco_trans_1"/>
</dbReference>
<sequence>MGLFLVSNMYPSESGLRYGIFVKRFEEAVQEDFEIKLIVLTKKYTLINKVFGYMKLFFGIVRLYFVANGKDVVYVHFPTYVAPLLYPFIWKGIPLVINFHGSDAVPDSFLKKFLIAILGPIVRKCPQVVVPSESYRTKICRMFRVAEVKVFVYPSGGVDAQVFHPLEKGTDNFTIGFVSNFIEQKGWLVFLEALSILNNHYKQVNYEVVMVGDGPDLQKIKEEIARRGLKVNLMEGMNQFELVRIYNSLDVFIFPTYRESLGLVGLEAMMCAVPVIASDVQGPSEYVIDGYNGFLFKKGNGEELASKLYRFYSLSSSEITRMKENCIVTSMKFERNNINRELLRHLNKLTD</sequence>
<evidence type="ECO:0000259" key="2">
    <source>
        <dbReference type="Pfam" id="PF13439"/>
    </source>
</evidence>
<name>A0A3G2L1K8_9FLAO</name>
<feature type="domain" description="Glycosyltransferase subfamily 4-like N-terminal" evidence="2">
    <location>
        <begin position="28"/>
        <end position="156"/>
    </location>
</feature>
<dbReference type="PANTHER" id="PTHR45947">
    <property type="entry name" value="SULFOQUINOVOSYL TRANSFERASE SQD2"/>
    <property type="match status" value="1"/>
</dbReference>
<dbReference type="Pfam" id="PF00534">
    <property type="entry name" value="Glycos_transf_1"/>
    <property type="match status" value="1"/>
</dbReference>
<keyword evidence="3" id="KW-0808">Transferase</keyword>
<dbReference type="InterPro" id="IPR028098">
    <property type="entry name" value="Glyco_trans_4-like_N"/>
</dbReference>
<dbReference type="KEGG" id="emar:D1013_01220"/>
<dbReference type="EMBL" id="CP032050">
    <property type="protein sequence ID" value="AYN66096.1"/>
    <property type="molecule type" value="Genomic_DNA"/>
</dbReference>
<dbReference type="Proteomes" id="UP000276309">
    <property type="component" value="Chromosome"/>
</dbReference>
<proteinExistence type="predicted"/>
<dbReference type="InterPro" id="IPR050194">
    <property type="entry name" value="Glycosyltransferase_grp1"/>
</dbReference>
<dbReference type="Pfam" id="PF13439">
    <property type="entry name" value="Glyco_transf_4"/>
    <property type="match status" value="1"/>
</dbReference>
<reference evidence="3 4" key="1">
    <citation type="submission" date="2018-08" db="EMBL/GenBank/DDBJ databases">
        <title>The reduced genetic potential of extracellular carbohydrate catabolism in Euzebyella marina RN62, a Flavobacteriia bacterium isolated from the hadal water.</title>
        <authorList>
            <person name="Xue C."/>
        </authorList>
    </citation>
    <scope>NUCLEOTIDE SEQUENCE [LARGE SCALE GENOMIC DNA]</scope>
    <source>
        <strain evidence="3 4">RN62</strain>
    </source>
</reference>
<dbReference type="Gene3D" id="3.40.50.2000">
    <property type="entry name" value="Glycogen Phosphorylase B"/>
    <property type="match status" value="2"/>
</dbReference>
<feature type="domain" description="Glycosyl transferase family 1" evidence="1">
    <location>
        <begin position="166"/>
        <end position="324"/>
    </location>
</feature>
<evidence type="ECO:0000313" key="3">
    <source>
        <dbReference type="EMBL" id="AYN66096.1"/>
    </source>
</evidence>
<gene>
    <name evidence="3" type="ORF">D1013_01220</name>
</gene>